<dbReference type="SUPFAM" id="SSF111352">
    <property type="entry name" value="Ammonium transporter"/>
    <property type="match status" value="1"/>
</dbReference>
<evidence type="ECO:0000256" key="1">
    <source>
        <dbReference type="ARBA" id="ARBA00004141"/>
    </source>
</evidence>
<feature type="transmembrane region" description="Helical" evidence="8">
    <location>
        <begin position="60"/>
        <end position="82"/>
    </location>
</feature>
<organism evidence="10 11">
    <name type="scientific">Thermus oshimai JL-2</name>
    <dbReference type="NCBI Taxonomy" id="751945"/>
    <lineage>
        <taxon>Bacteria</taxon>
        <taxon>Thermotogati</taxon>
        <taxon>Deinococcota</taxon>
        <taxon>Deinococci</taxon>
        <taxon>Thermales</taxon>
        <taxon>Thermaceae</taxon>
        <taxon>Thermus</taxon>
    </lineage>
</organism>
<evidence type="ECO:0000256" key="4">
    <source>
        <dbReference type="ARBA" id="ARBA00022692"/>
    </source>
</evidence>
<dbReference type="Proteomes" id="UP000000211">
    <property type="component" value="Chromosome"/>
</dbReference>
<evidence type="ECO:0000256" key="7">
    <source>
        <dbReference type="ARBA" id="ARBA00023177"/>
    </source>
</evidence>
<dbReference type="HOGENOM" id="CLU_000445_33_0_0"/>
<feature type="transmembrane region" description="Helical" evidence="8">
    <location>
        <begin position="327"/>
        <end position="345"/>
    </location>
</feature>
<dbReference type="GO" id="GO:0008519">
    <property type="term" value="F:ammonium channel activity"/>
    <property type="evidence" value="ECO:0007669"/>
    <property type="project" value="InterPro"/>
</dbReference>
<accession>K7R124</accession>
<evidence type="ECO:0000256" key="2">
    <source>
        <dbReference type="ARBA" id="ARBA00005887"/>
    </source>
</evidence>
<dbReference type="Gene3D" id="1.10.3430.10">
    <property type="entry name" value="Ammonium transporter AmtB like domains"/>
    <property type="match status" value="1"/>
</dbReference>
<evidence type="ECO:0000259" key="9">
    <source>
        <dbReference type="Pfam" id="PF00909"/>
    </source>
</evidence>
<dbReference type="PANTHER" id="PTHR43029">
    <property type="entry name" value="AMMONIUM TRANSPORTER MEP2"/>
    <property type="match status" value="1"/>
</dbReference>
<name>K7R124_THEOS</name>
<comment type="subcellular location">
    <subcellularLocation>
        <location evidence="8">Cell membrane</location>
        <topology evidence="8">Multi-pass membrane protein</topology>
    </subcellularLocation>
    <subcellularLocation>
        <location evidence="1">Membrane</location>
        <topology evidence="1">Multi-pass membrane protein</topology>
    </subcellularLocation>
</comment>
<dbReference type="NCBIfam" id="TIGR00836">
    <property type="entry name" value="amt"/>
    <property type="match status" value="1"/>
</dbReference>
<evidence type="ECO:0000256" key="8">
    <source>
        <dbReference type="RuleBase" id="RU362002"/>
    </source>
</evidence>
<feature type="transmembrane region" description="Helical" evidence="8">
    <location>
        <begin position="175"/>
        <end position="196"/>
    </location>
</feature>
<feature type="transmembrane region" description="Helical" evidence="8">
    <location>
        <begin position="240"/>
        <end position="262"/>
    </location>
</feature>
<dbReference type="InterPro" id="IPR024041">
    <property type="entry name" value="NH4_transpt_AmtB-like_dom"/>
</dbReference>
<dbReference type="InterPro" id="IPR018047">
    <property type="entry name" value="Ammonium_transpt_CS"/>
</dbReference>
<dbReference type="InterPro" id="IPR001905">
    <property type="entry name" value="Ammonium_transpt"/>
</dbReference>
<keyword evidence="5 8" id="KW-1133">Transmembrane helix</keyword>
<dbReference type="EMBL" id="CP003249">
    <property type="protein sequence ID" value="AFV77015.1"/>
    <property type="molecule type" value="Genomic_DNA"/>
</dbReference>
<dbReference type="PANTHER" id="PTHR43029:SF10">
    <property type="entry name" value="AMMONIUM TRANSPORTER MEP2"/>
    <property type="match status" value="1"/>
</dbReference>
<feature type="transmembrane region" description="Helical" evidence="8">
    <location>
        <begin position="28"/>
        <end position="48"/>
    </location>
</feature>
<dbReference type="eggNOG" id="COG0004">
    <property type="taxonomic scope" value="Bacteria"/>
</dbReference>
<sequence length="442" mass="45059">MGRKAVLTLTALSGLGLAQELSGADTAWMLVSTALVLLMTPALAFFYGGLVRSKNALNTMLMSFAALAFVGVGWALLGYTLAFGEGGPWLGGLGHALLQGVGLEAKGTIPHLLFLAFQGTFAIITAALVSGAIVERMRFPAYLAFLTLWGLLVYAPLAHWVWGGGFLGQLGALDFAGGTVVHINAGVAGLVAALVLGPRKDYGRQAILPHSVPLTLLGAALLWFGWFGFNGGSALGANGIAALAFANTFLAPMATLVVWLLLDLFRTGKATAVGAATAIVVGLVAITPAAGFVSPFSALALGALSAFPSYFALLLRARTRLDDSLDVFAAHGVGGIAGALLTGLLAEKAWSGAADGLLFGNPAQFGVQALAVGVAVLYSALGTFLLLKLVGLFTPLRAGPKEEGLGLDVTQHGEEAYASGEGAILVLPEAAPPVLKPQGGEA</sequence>
<keyword evidence="4 8" id="KW-0812">Transmembrane</keyword>
<protein>
    <recommendedName>
        <fullName evidence="8">Ammonium transporter</fullName>
    </recommendedName>
</protein>
<dbReference type="KEGG" id="tos:Theos_2014"/>
<feature type="domain" description="Ammonium transporter AmtB-like" evidence="9">
    <location>
        <begin position="27"/>
        <end position="417"/>
    </location>
</feature>
<comment type="similarity">
    <text evidence="2 8">Belongs to the ammonia transporter channel (TC 1.A.11.2) family.</text>
</comment>
<keyword evidence="11" id="KW-1185">Reference proteome</keyword>
<evidence type="ECO:0000256" key="6">
    <source>
        <dbReference type="ARBA" id="ARBA00023136"/>
    </source>
</evidence>
<keyword evidence="6 8" id="KW-0472">Membrane</keyword>
<dbReference type="GO" id="GO:0005886">
    <property type="term" value="C:plasma membrane"/>
    <property type="evidence" value="ECO:0007669"/>
    <property type="project" value="UniProtKB-SubCell"/>
</dbReference>
<dbReference type="PROSITE" id="PS01219">
    <property type="entry name" value="AMMONIUM_TRANSP"/>
    <property type="match status" value="1"/>
</dbReference>
<keyword evidence="7 8" id="KW-0924">Ammonia transport</keyword>
<feature type="transmembrane region" description="Helical" evidence="8">
    <location>
        <begin position="141"/>
        <end position="163"/>
    </location>
</feature>
<evidence type="ECO:0000313" key="10">
    <source>
        <dbReference type="EMBL" id="AFV77015.1"/>
    </source>
</evidence>
<dbReference type="OrthoDB" id="9814202at2"/>
<evidence type="ECO:0000256" key="5">
    <source>
        <dbReference type="ARBA" id="ARBA00022989"/>
    </source>
</evidence>
<dbReference type="Pfam" id="PF00909">
    <property type="entry name" value="Ammonium_transp"/>
    <property type="match status" value="1"/>
</dbReference>
<evidence type="ECO:0000256" key="3">
    <source>
        <dbReference type="ARBA" id="ARBA00022448"/>
    </source>
</evidence>
<evidence type="ECO:0000313" key="11">
    <source>
        <dbReference type="Proteomes" id="UP000000211"/>
    </source>
</evidence>
<feature type="transmembrane region" description="Helical" evidence="8">
    <location>
        <begin position="365"/>
        <end position="387"/>
    </location>
</feature>
<dbReference type="PATRIC" id="fig|751945.3.peg.1963"/>
<proteinExistence type="inferred from homology"/>
<dbReference type="AlphaFoldDB" id="K7R124"/>
<keyword evidence="3 8" id="KW-0813">Transport</keyword>
<feature type="transmembrane region" description="Helical" evidence="8">
    <location>
        <begin position="271"/>
        <end position="290"/>
    </location>
</feature>
<feature type="transmembrane region" description="Helical" evidence="8">
    <location>
        <begin position="112"/>
        <end position="134"/>
    </location>
</feature>
<dbReference type="STRING" id="751945.Theos_2014"/>
<dbReference type="RefSeq" id="WP_016330193.1">
    <property type="nucleotide sequence ID" value="NC_019386.1"/>
</dbReference>
<feature type="transmembrane region" description="Helical" evidence="8">
    <location>
        <begin position="296"/>
        <end position="315"/>
    </location>
</feature>
<reference evidence="10 11" key="1">
    <citation type="journal article" date="2013" name="Genome Announc.">
        <title>Whole Genome Sequencing of Thermus oshimai JL-2 and Thermus thermophilus JL-18, Incomplete Denitrifiers from the United States Great Basin.</title>
        <authorList>
            <person name="Murugapiran S.K."/>
            <person name="Huntemann M."/>
            <person name="Wei C.L."/>
            <person name="Han J."/>
            <person name="Detter J.C."/>
            <person name="Han C.S."/>
            <person name="Erkkila T.H."/>
            <person name="Teshima H."/>
            <person name="Chen A."/>
            <person name="Kyrpides N."/>
            <person name="Mavrommatis K."/>
            <person name="Markowitz V."/>
            <person name="Szeto E."/>
            <person name="Ivanova N."/>
            <person name="Pagani I."/>
            <person name="Lam J."/>
            <person name="McDonald A.I."/>
            <person name="Dodsworth J.A."/>
            <person name="Pati A."/>
            <person name="Goodwin L."/>
            <person name="Peters L."/>
            <person name="Pitluck S."/>
            <person name="Woyke T."/>
            <person name="Hedlund B.P."/>
        </authorList>
    </citation>
    <scope>NUCLEOTIDE SEQUENCE</scope>
    <source>
        <strain evidence="10 11">JL-2</strain>
    </source>
</reference>
<gene>
    <name evidence="10" type="ORF">Theos_2014</name>
</gene>
<feature type="transmembrane region" description="Helical" evidence="8">
    <location>
        <begin position="208"/>
        <end position="228"/>
    </location>
</feature>
<dbReference type="InterPro" id="IPR029020">
    <property type="entry name" value="Ammonium/urea_transptr"/>
</dbReference>